<dbReference type="GO" id="GO:0006979">
    <property type="term" value="P:response to oxidative stress"/>
    <property type="evidence" value="ECO:0007669"/>
    <property type="project" value="InterPro"/>
</dbReference>
<dbReference type="EMBL" id="AMZH03001389">
    <property type="protein sequence ID" value="RRT79482.1"/>
    <property type="molecule type" value="Genomic_DNA"/>
</dbReference>
<accession>A0A427AT94</accession>
<evidence type="ECO:0000313" key="15">
    <source>
        <dbReference type="Proteomes" id="UP000287651"/>
    </source>
</evidence>
<evidence type="ECO:0000256" key="11">
    <source>
        <dbReference type="PIRSR" id="PIRSR600823-3"/>
    </source>
</evidence>
<dbReference type="SUPFAM" id="SSF48113">
    <property type="entry name" value="Heme-dependent peroxidases"/>
    <property type="match status" value="1"/>
</dbReference>
<dbReference type="GO" id="GO:0020037">
    <property type="term" value="F:heme binding"/>
    <property type="evidence" value="ECO:0007669"/>
    <property type="project" value="InterPro"/>
</dbReference>
<comment type="caution">
    <text evidence="14">The sequence shown here is derived from an EMBL/GenBank/DDBJ whole genome shotgun (WGS) entry which is preliminary data.</text>
</comment>
<organism evidence="14 15">
    <name type="scientific">Ensete ventricosum</name>
    <name type="common">Abyssinian banana</name>
    <name type="synonym">Musa ensete</name>
    <dbReference type="NCBI Taxonomy" id="4639"/>
    <lineage>
        <taxon>Eukaryota</taxon>
        <taxon>Viridiplantae</taxon>
        <taxon>Streptophyta</taxon>
        <taxon>Embryophyta</taxon>
        <taxon>Tracheophyta</taxon>
        <taxon>Spermatophyta</taxon>
        <taxon>Magnoliopsida</taxon>
        <taxon>Liliopsida</taxon>
        <taxon>Zingiberales</taxon>
        <taxon>Musaceae</taxon>
        <taxon>Ensete</taxon>
    </lineage>
</organism>
<dbReference type="PRINTS" id="PR00461">
    <property type="entry name" value="PLPEROXIDASE"/>
</dbReference>
<protein>
    <recommendedName>
        <fullName evidence="13">Plant heme peroxidase family profile domain-containing protein</fullName>
    </recommendedName>
</protein>
<evidence type="ECO:0000256" key="7">
    <source>
        <dbReference type="ARBA" id="ARBA00023002"/>
    </source>
</evidence>
<evidence type="ECO:0000256" key="1">
    <source>
        <dbReference type="ARBA" id="ARBA00000189"/>
    </source>
</evidence>
<dbReference type="PANTHER" id="PTHR31388">
    <property type="entry name" value="PEROXIDASE 72-RELATED"/>
    <property type="match status" value="1"/>
</dbReference>
<dbReference type="InterPro" id="IPR019794">
    <property type="entry name" value="Peroxidases_AS"/>
</dbReference>
<sequence>MNGIQNAEKKAVVTAPLHLPRLKRRRSSLKSWTSCLLLQASVVLDCSPRLKITRLTAVPCTTRERKRHTSPRIFSSAWLAGLHTCTQLFYLARPHLNHVAVYDPKLASVWPALHAEIGEEGLPVSIHLSINIYQAADCCLTLPSSAMASFPNGFLAVAIFSLLAIAARAQLSPAFYATTCPNLESIVRSVIAQVVAQEPRMGASMIRLFFHDCFVNVSSLP</sequence>
<keyword evidence="4" id="KW-0349">Heme</keyword>
<gene>
    <name evidence="14" type="ORF">B296_00019055</name>
</gene>
<dbReference type="Proteomes" id="UP000287651">
    <property type="component" value="Unassembled WGS sequence"/>
</dbReference>
<proteinExistence type="predicted"/>
<name>A0A427AT94_ENSVE</name>
<feature type="binding site" evidence="11">
    <location>
        <position position="212"/>
    </location>
    <ligand>
        <name>Ca(2+)</name>
        <dbReference type="ChEBI" id="CHEBI:29108"/>
        <label>1</label>
    </ligand>
</feature>
<keyword evidence="9" id="KW-0376">Hydrogen peroxide</keyword>
<reference evidence="14 15" key="1">
    <citation type="journal article" date="2014" name="Agronomy (Basel)">
        <title>A Draft Genome Sequence for Ensete ventricosum, the Drought-Tolerant Tree Against Hunger.</title>
        <authorList>
            <person name="Harrison J."/>
            <person name="Moore K.A."/>
            <person name="Paszkiewicz K."/>
            <person name="Jones T."/>
            <person name="Grant M."/>
            <person name="Ambacheew D."/>
            <person name="Muzemil S."/>
            <person name="Studholme D.J."/>
        </authorList>
    </citation>
    <scope>NUCLEOTIDE SEQUENCE [LARGE SCALE GENOMIC DNA]</scope>
</reference>
<keyword evidence="8" id="KW-0408">Iron</keyword>
<evidence type="ECO:0000256" key="8">
    <source>
        <dbReference type="ARBA" id="ARBA00023004"/>
    </source>
</evidence>
<evidence type="ECO:0000259" key="13">
    <source>
        <dbReference type="PROSITE" id="PS50873"/>
    </source>
</evidence>
<dbReference type="GO" id="GO:0046872">
    <property type="term" value="F:metal ion binding"/>
    <property type="evidence" value="ECO:0007669"/>
    <property type="project" value="UniProtKB-KW"/>
</dbReference>
<dbReference type="GO" id="GO:0042744">
    <property type="term" value="P:hydrogen peroxide catabolic process"/>
    <property type="evidence" value="ECO:0007669"/>
    <property type="project" value="UniProtKB-KW"/>
</dbReference>
<feature type="domain" description="Plant heme peroxidase family profile" evidence="13">
    <location>
        <begin position="170"/>
        <end position="216"/>
    </location>
</feature>
<keyword evidence="6 11" id="KW-0106">Calcium</keyword>
<evidence type="ECO:0000256" key="6">
    <source>
        <dbReference type="ARBA" id="ARBA00022837"/>
    </source>
</evidence>
<dbReference type="InterPro" id="IPR002016">
    <property type="entry name" value="Haem_peroxidase"/>
</dbReference>
<keyword evidence="7" id="KW-0560">Oxidoreductase</keyword>
<dbReference type="PROSITE" id="PS00436">
    <property type="entry name" value="PEROXIDASE_2"/>
    <property type="match status" value="1"/>
</dbReference>
<dbReference type="AlphaFoldDB" id="A0A427AT94"/>
<evidence type="ECO:0000256" key="2">
    <source>
        <dbReference type="ARBA" id="ARBA00001970"/>
    </source>
</evidence>
<evidence type="ECO:0000256" key="10">
    <source>
        <dbReference type="PIRSR" id="PIRSR600823-1"/>
    </source>
</evidence>
<evidence type="ECO:0000256" key="12">
    <source>
        <dbReference type="PIRSR" id="PIRSR600823-4"/>
    </source>
</evidence>
<feature type="active site" description="Proton acceptor" evidence="10">
    <location>
        <position position="211"/>
    </location>
</feature>
<feature type="binding site" evidence="11">
    <location>
        <position position="215"/>
    </location>
    <ligand>
        <name>Ca(2+)</name>
        <dbReference type="ChEBI" id="CHEBI:29108"/>
        <label>1</label>
    </ligand>
</feature>
<dbReference type="PROSITE" id="PS50873">
    <property type="entry name" value="PEROXIDASE_4"/>
    <property type="match status" value="1"/>
</dbReference>
<dbReference type="GO" id="GO:0140825">
    <property type="term" value="F:lactoperoxidase activity"/>
    <property type="evidence" value="ECO:0007669"/>
    <property type="project" value="UniProtKB-EC"/>
</dbReference>
<evidence type="ECO:0000256" key="9">
    <source>
        <dbReference type="ARBA" id="ARBA00023324"/>
    </source>
</evidence>
<keyword evidence="3" id="KW-0575">Peroxidase</keyword>
<evidence type="ECO:0000256" key="5">
    <source>
        <dbReference type="ARBA" id="ARBA00022723"/>
    </source>
</evidence>
<dbReference type="PANTHER" id="PTHR31388:SF208">
    <property type="entry name" value="PEROXIDASE"/>
    <property type="match status" value="1"/>
</dbReference>
<evidence type="ECO:0000256" key="4">
    <source>
        <dbReference type="ARBA" id="ARBA00022617"/>
    </source>
</evidence>
<evidence type="ECO:0000256" key="3">
    <source>
        <dbReference type="ARBA" id="ARBA00022559"/>
    </source>
</evidence>
<evidence type="ECO:0000313" key="14">
    <source>
        <dbReference type="EMBL" id="RRT79482.1"/>
    </source>
</evidence>
<dbReference type="Gene3D" id="1.10.520.10">
    <property type="match status" value="1"/>
</dbReference>
<dbReference type="InterPro" id="IPR010255">
    <property type="entry name" value="Haem_peroxidase_sf"/>
</dbReference>
<dbReference type="InterPro" id="IPR000823">
    <property type="entry name" value="Peroxidase_pln"/>
</dbReference>
<comment type="cofactor">
    <cofactor evidence="11">
        <name>Ca(2+)</name>
        <dbReference type="ChEBI" id="CHEBI:29108"/>
    </cofactor>
    <text evidence="11">Binds 2 calcium ions per subunit.</text>
</comment>
<comment type="cofactor">
    <cofactor evidence="2">
        <name>heme b</name>
        <dbReference type="ChEBI" id="CHEBI:60344"/>
    </cofactor>
</comment>
<feature type="site" description="Transition state stabilizer" evidence="12">
    <location>
        <position position="207"/>
    </location>
</feature>
<keyword evidence="5 11" id="KW-0479">Metal-binding</keyword>
<comment type="catalytic activity">
    <reaction evidence="1">
        <text>2 a phenolic donor + H2O2 = 2 a phenolic radical donor + 2 H2O</text>
        <dbReference type="Rhea" id="RHEA:56136"/>
        <dbReference type="ChEBI" id="CHEBI:15377"/>
        <dbReference type="ChEBI" id="CHEBI:16240"/>
        <dbReference type="ChEBI" id="CHEBI:139520"/>
        <dbReference type="ChEBI" id="CHEBI:139521"/>
        <dbReference type="EC" id="1.11.1.7"/>
    </reaction>
</comment>